<dbReference type="PANTHER" id="PTHR43459">
    <property type="entry name" value="ENOYL-COA HYDRATASE"/>
    <property type="match status" value="1"/>
</dbReference>
<dbReference type="OrthoDB" id="9781757at2"/>
<evidence type="ECO:0000313" key="3">
    <source>
        <dbReference type="EMBL" id="KFI27369.1"/>
    </source>
</evidence>
<dbReference type="STRING" id="195105.CN97_01285"/>
<organism evidence="3 4">
    <name type="scientific">Haematobacter massiliensis</name>
    <dbReference type="NCBI Taxonomy" id="195105"/>
    <lineage>
        <taxon>Bacteria</taxon>
        <taxon>Pseudomonadati</taxon>
        <taxon>Pseudomonadota</taxon>
        <taxon>Alphaproteobacteria</taxon>
        <taxon>Rhodobacterales</taxon>
        <taxon>Paracoccaceae</taxon>
        <taxon>Haematobacter</taxon>
    </lineage>
</organism>
<reference evidence="3 4" key="1">
    <citation type="submission" date="2014-03" db="EMBL/GenBank/DDBJ databases">
        <title>Genome of Haematobacter massiliensis CCUG 47968.</title>
        <authorList>
            <person name="Wang D."/>
            <person name="Wang G."/>
        </authorList>
    </citation>
    <scope>NUCLEOTIDE SEQUENCE [LARGE SCALE GENOMIC DNA]</scope>
    <source>
        <strain evidence="3 4">CCUG 47968</strain>
    </source>
</reference>
<dbReference type="GO" id="GO:0003824">
    <property type="term" value="F:catalytic activity"/>
    <property type="evidence" value="ECO:0007669"/>
    <property type="project" value="InterPro"/>
</dbReference>
<dbReference type="Gene3D" id="3.90.226.10">
    <property type="entry name" value="2-enoyl-CoA Hydratase, Chain A, domain 1"/>
    <property type="match status" value="1"/>
</dbReference>
<evidence type="ECO:0000256" key="2">
    <source>
        <dbReference type="RuleBase" id="RU003707"/>
    </source>
</evidence>
<accession>A0A086XZB9</accession>
<dbReference type="InterPro" id="IPR001753">
    <property type="entry name" value="Enoyl-CoA_hydra/iso"/>
</dbReference>
<dbReference type="InterPro" id="IPR029045">
    <property type="entry name" value="ClpP/crotonase-like_dom_sf"/>
</dbReference>
<evidence type="ECO:0000256" key="1">
    <source>
        <dbReference type="ARBA" id="ARBA00005254"/>
    </source>
</evidence>
<gene>
    <name evidence="3" type="ORF">CN97_01285</name>
</gene>
<protein>
    <submittedName>
        <fullName evidence="3">Enoyl-CoA hydratase</fullName>
    </submittedName>
</protein>
<comment type="caution">
    <text evidence="3">The sequence shown here is derived from an EMBL/GenBank/DDBJ whole genome shotgun (WGS) entry which is preliminary data.</text>
</comment>
<dbReference type="PANTHER" id="PTHR43459:SF1">
    <property type="entry name" value="EG:BACN32G11.4 PROTEIN"/>
    <property type="match status" value="1"/>
</dbReference>
<dbReference type="Proteomes" id="UP000028826">
    <property type="component" value="Unassembled WGS sequence"/>
</dbReference>
<dbReference type="CDD" id="cd06558">
    <property type="entry name" value="crotonase-like"/>
    <property type="match status" value="1"/>
</dbReference>
<evidence type="ECO:0000313" key="4">
    <source>
        <dbReference type="Proteomes" id="UP000028826"/>
    </source>
</evidence>
<dbReference type="PROSITE" id="PS00166">
    <property type="entry name" value="ENOYL_COA_HYDRATASE"/>
    <property type="match status" value="1"/>
</dbReference>
<dbReference type="eggNOG" id="COG1024">
    <property type="taxonomic scope" value="Bacteria"/>
</dbReference>
<dbReference type="InterPro" id="IPR018376">
    <property type="entry name" value="Enoyl-CoA_hyd/isom_CS"/>
</dbReference>
<dbReference type="SUPFAM" id="SSF52096">
    <property type="entry name" value="ClpP/crotonase"/>
    <property type="match status" value="1"/>
</dbReference>
<dbReference type="Gene3D" id="1.10.12.10">
    <property type="entry name" value="Lyase 2-enoyl-coa Hydratase, Chain A, domain 2"/>
    <property type="match status" value="1"/>
</dbReference>
<dbReference type="Pfam" id="PF00378">
    <property type="entry name" value="ECH_1"/>
    <property type="match status" value="1"/>
</dbReference>
<keyword evidence="4" id="KW-1185">Reference proteome</keyword>
<name>A0A086XZB9_9RHOB</name>
<dbReference type="AlphaFoldDB" id="A0A086XZB9"/>
<dbReference type="RefSeq" id="WP_035713079.1">
    <property type="nucleotide sequence ID" value="NZ_CAMIFG010000114.1"/>
</dbReference>
<proteinExistence type="inferred from homology"/>
<comment type="similarity">
    <text evidence="1 2">Belongs to the enoyl-CoA hydratase/isomerase family.</text>
</comment>
<dbReference type="EMBL" id="JGYG01000011">
    <property type="protein sequence ID" value="KFI27369.1"/>
    <property type="molecule type" value="Genomic_DNA"/>
</dbReference>
<sequence>MSDLILTDFDGETGIARIAFNRPEVLNALNVPLARAFLAAVREVVALKGVRAIVLTGEGRAFVAGGDVASFAGGPDVAVPVVNDLLDALNPAIVALRRADAPVIAAVRGAAAGAGLSLMMTADIVVAAAGTKFLMAYEKLGSSPDCGATWFAPRLIGRARTMELLLMGRVLDAETARDWGLINEVVPPDDLDTRVRALAETLAQGPTLAFGQSKRLVDEAERTILAEQLEKERAAFLAGTGTADFAEGTAAFTAKRTPAFIGR</sequence>
<dbReference type="InterPro" id="IPR014748">
    <property type="entry name" value="Enoyl-CoA_hydra_C"/>
</dbReference>